<feature type="domain" description="DUF4328" evidence="3">
    <location>
        <begin position="156"/>
        <end position="310"/>
    </location>
</feature>
<feature type="region of interest" description="Disordered" evidence="1">
    <location>
        <begin position="330"/>
        <end position="370"/>
    </location>
</feature>
<organism evidence="4 5">
    <name type="scientific">[Mycobacterium] nativiensis</name>
    <dbReference type="NCBI Taxonomy" id="2855503"/>
    <lineage>
        <taxon>Bacteria</taxon>
        <taxon>Bacillati</taxon>
        <taxon>Actinomycetota</taxon>
        <taxon>Actinomycetes</taxon>
        <taxon>Mycobacteriales</taxon>
        <taxon>Mycobacteriaceae</taxon>
        <taxon>Mycolicibacter</taxon>
    </lineage>
</organism>
<keyword evidence="2" id="KW-0812">Transmembrane</keyword>
<feature type="transmembrane region" description="Helical" evidence="2">
    <location>
        <begin position="174"/>
        <end position="194"/>
    </location>
</feature>
<name>A0ABU5Y3W0_9MYCO</name>
<comment type="caution">
    <text evidence="4">The sequence shown here is derived from an EMBL/GenBank/DDBJ whole genome shotgun (WGS) entry which is preliminary data.</text>
</comment>
<evidence type="ECO:0000256" key="1">
    <source>
        <dbReference type="SAM" id="MobiDB-lite"/>
    </source>
</evidence>
<gene>
    <name evidence="4" type="ORF">KV113_18855</name>
</gene>
<feature type="region of interest" description="Disordered" evidence="1">
    <location>
        <begin position="74"/>
        <end position="93"/>
    </location>
</feature>
<dbReference type="Proteomes" id="UP001298593">
    <property type="component" value="Unassembled WGS sequence"/>
</dbReference>
<dbReference type="RefSeq" id="WP_224974422.1">
    <property type="nucleotide sequence ID" value="NZ_JAYJJU010000021.1"/>
</dbReference>
<reference evidence="4 5" key="1">
    <citation type="submission" date="2023-12" db="EMBL/GenBank/DDBJ databases">
        <title>Description of new species of Mycobacterium terrae complex isolated from sewage at the Sao Paulo Zoological Park Foundation in Brazil.</title>
        <authorList>
            <person name="Romagnoli C.L."/>
            <person name="Conceicao E.C."/>
            <person name="Machado E."/>
            <person name="Barreto L.B.P.F."/>
            <person name="Sharma A."/>
            <person name="Silva N.M."/>
            <person name="Marques L.E."/>
            <person name="Juliana M.A."/>
            <person name="Lourenco M.C.S."/>
            <person name="Digiampietri L.A."/>
            <person name="Suffys P.N."/>
            <person name="Viana-Niero C."/>
        </authorList>
    </citation>
    <scope>NUCLEOTIDE SEQUENCE [LARGE SCALE GENOMIC DNA]</scope>
    <source>
        <strain evidence="4 5">MYC340</strain>
    </source>
</reference>
<feature type="compositionally biased region" description="Pro residues" evidence="1">
    <location>
        <begin position="48"/>
        <end position="62"/>
    </location>
</feature>
<feature type="transmembrane region" description="Helical" evidence="2">
    <location>
        <begin position="285"/>
        <end position="305"/>
    </location>
</feature>
<sequence length="370" mass="39597">MIQVCSRCGTRWNVRDRRRAWCPRCNGALWAPLTPEQEAELHWTAPGPAGPPVQPAAPPESPPRLGQGYRWIAVRPGPPPPQRRPRRPLGPTPRYSVMPRWTLMGAPSPVAAQGQKPESAAPPPRVIEKAIGGATAALGIAALVHTLIYLLMIVNRTRLLHPVIADGAVWLGRLAGLAAIAAVIYCAMVLTRWLRARRSAAFTRLHLPESRPDWALWAGCLVPLVNLAWAPVYVLELAKREDRIAALRKTIVRWWLVWAASTAAAVFATATSWTANAQGIADNMVATVFAYLLGLAAVVAAARVVEGFEQRSMGRPAHHWVVVADERVAAPAPPPGARGAGAPESGPDSGTLTGATPAAVLESDGREPAA</sequence>
<evidence type="ECO:0000259" key="3">
    <source>
        <dbReference type="Pfam" id="PF14219"/>
    </source>
</evidence>
<keyword evidence="2" id="KW-0472">Membrane</keyword>
<proteinExistence type="predicted"/>
<dbReference type="Pfam" id="PF14219">
    <property type="entry name" value="DUF4328"/>
    <property type="match status" value="1"/>
</dbReference>
<keyword evidence="2" id="KW-1133">Transmembrane helix</keyword>
<keyword evidence="5" id="KW-1185">Reference proteome</keyword>
<evidence type="ECO:0000256" key="2">
    <source>
        <dbReference type="SAM" id="Phobius"/>
    </source>
</evidence>
<dbReference type="EMBL" id="JAYJJU010000021">
    <property type="protein sequence ID" value="MEB3033620.1"/>
    <property type="molecule type" value="Genomic_DNA"/>
</dbReference>
<feature type="transmembrane region" description="Helical" evidence="2">
    <location>
        <begin position="214"/>
        <end position="235"/>
    </location>
</feature>
<accession>A0ABU5Y3W0</accession>
<feature type="transmembrane region" description="Helical" evidence="2">
    <location>
        <begin position="255"/>
        <end position="273"/>
    </location>
</feature>
<evidence type="ECO:0000313" key="4">
    <source>
        <dbReference type="EMBL" id="MEB3033620.1"/>
    </source>
</evidence>
<feature type="transmembrane region" description="Helical" evidence="2">
    <location>
        <begin position="130"/>
        <end position="154"/>
    </location>
</feature>
<evidence type="ECO:0000313" key="5">
    <source>
        <dbReference type="Proteomes" id="UP001298593"/>
    </source>
</evidence>
<dbReference type="InterPro" id="IPR025565">
    <property type="entry name" value="DUF4328"/>
</dbReference>
<feature type="region of interest" description="Disordered" evidence="1">
    <location>
        <begin position="42"/>
        <end position="66"/>
    </location>
</feature>
<protein>
    <submittedName>
        <fullName evidence="4">DUF4328 domain-containing protein</fullName>
    </submittedName>
</protein>